<evidence type="ECO:0000313" key="1">
    <source>
        <dbReference type="EMBL" id="EJK56356.1"/>
    </source>
</evidence>
<sequence length="325" mass="36258">MRHSKFLLLPQVYDASPRVAVEAMSLNLPILMNSEIIGGWKWYINEQTGEFFRDDMSDFRSSLAKLMSNLDTYSPRSYVVANYGSNKSGAKLRSFVEEHFADRVILPKRSELLIPSEPIAASGVADTSQDSPETISIKSFVVGTHESQFKDFVQANLSSEGEFNWVHGENGWDQRVADEWVGLTGGPALNVTTYKPFEKDQFGPHAAVHKTLTALPDDWDILFFGSRPISYFDDFNGTKPGASTPSSLRQDICNGMFGKARGPLAPDGSRNISNHDPYWRASYLVHTHAYAVNPRRIEHVLKVLEGKQGHEPIDARFAKAMDSGI</sequence>
<reference evidence="1 2" key="1">
    <citation type="journal article" date="2012" name="Genome Biol.">
        <title>Genome and low-iron response of an oceanic diatom adapted to chronic iron limitation.</title>
        <authorList>
            <person name="Lommer M."/>
            <person name="Specht M."/>
            <person name="Roy A.S."/>
            <person name="Kraemer L."/>
            <person name="Andreson R."/>
            <person name="Gutowska M.A."/>
            <person name="Wolf J."/>
            <person name="Bergner S.V."/>
            <person name="Schilhabel M.B."/>
            <person name="Klostermeier U.C."/>
            <person name="Beiko R.G."/>
            <person name="Rosenstiel P."/>
            <person name="Hippler M."/>
            <person name="Laroche J."/>
        </authorList>
    </citation>
    <scope>NUCLEOTIDE SEQUENCE [LARGE SCALE GENOMIC DNA]</scope>
    <source>
        <strain evidence="1 2">CCMP1005</strain>
    </source>
</reference>
<dbReference type="AlphaFoldDB" id="K0S617"/>
<protein>
    <submittedName>
        <fullName evidence="1">Uncharacterized protein</fullName>
    </submittedName>
</protein>
<accession>K0S617</accession>
<dbReference type="OrthoDB" id="52026at2759"/>
<comment type="caution">
    <text evidence="1">The sequence shown here is derived from an EMBL/GenBank/DDBJ whole genome shotgun (WGS) entry which is preliminary data.</text>
</comment>
<organism evidence="1 2">
    <name type="scientific">Thalassiosira oceanica</name>
    <name type="common">Marine diatom</name>
    <dbReference type="NCBI Taxonomy" id="159749"/>
    <lineage>
        <taxon>Eukaryota</taxon>
        <taxon>Sar</taxon>
        <taxon>Stramenopiles</taxon>
        <taxon>Ochrophyta</taxon>
        <taxon>Bacillariophyta</taxon>
        <taxon>Coscinodiscophyceae</taxon>
        <taxon>Thalassiosirophycidae</taxon>
        <taxon>Thalassiosirales</taxon>
        <taxon>Thalassiosiraceae</taxon>
        <taxon>Thalassiosira</taxon>
    </lineage>
</organism>
<dbReference type="EMBL" id="AGNL01031672">
    <property type="protein sequence ID" value="EJK56356.1"/>
    <property type="molecule type" value="Genomic_DNA"/>
</dbReference>
<proteinExistence type="predicted"/>
<dbReference type="SUPFAM" id="SSF53756">
    <property type="entry name" value="UDP-Glycosyltransferase/glycogen phosphorylase"/>
    <property type="match status" value="1"/>
</dbReference>
<evidence type="ECO:0000313" key="2">
    <source>
        <dbReference type="Proteomes" id="UP000266841"/>
    </source>
</evidence>
<keyword evidence="2" id="KW-1185">Reference proteome</keyword>
<dbReference type="Proteomes" id="UP000266841">
    <property type="component" value="Unassembled WGS sequence"/>
</dbReference>
<dbReference type="Gene3D" id="3.40.50.2000">
    <property type="entry name" value="Glycogen Phosphorylase B"/>
    <property type="match status" value="1"/>
</dbReference>
<name>K0S617_THAOC</name>
<gene>
    <name evidence="1" type="ORF">THAOC_23775</name>
</gene>